<dbReference type="Pfam" id="PF08843">
    <property type="entry name" value="AbiEii"/>
    <property type="match status" value="1"/>
</dbReference>
<reference evidence="1 2" key="1">
    <citation type="submission" date="2019-01" db="EMBL/GenBank/DDBJ databases">
        <title>Insights into ecological role of a new deltaproteobacterial order Candidatus Sinidesulfobacterales (Sva0485) by metagenomics and metatranscriptomics.</title>
        <authorList>
            <person name="Tan S."/>
            <person name="Liu J."/>
            <person name="Fang Y."/>
            <person name="Hedlund B."/>
            <person name="Lian Z.-H."/>
            <person name="Huang L.-Y."/>
            <person name="Li J.-T."/>
            <person name="Huang L.-N."/>
            <person name="Li W.-J."/>
            <person name="Jiang H.-C."/>
            <person name="Dong H.-L."/>
            <person name="Shu W.-S."/>
        </authorList>
    </citation>
    <scope>NUCLEOTIDE SEQUENCE [LARGE SCALE GENOMIC DNA]</scope>
    <source>
        <strain evidence="1">AP4</strain>
    </source>
</reference>
<dbReference type="AlphaFoldDB" id="A0A520XA74"/>
<proteinExistence type="predicted"/>
<accession>A0A520XA74</accession>
<dbReference type="Gene3D" id="3.10.450.620">
    <property type="entry name" value="JHP933, nucleotidyltransferase-like core domain"/>
    <property type="match status" value="1"/>
</dbReference>
<organism evidence="1 2">
    <name type="scientific">Candidatus Acidulodesulfobacterium acidiphilum</name>
    <dbReference type="NCBI Taxonomy" id="2597224"/>
    <lineage>
        <taxon>Bacteria</taxon>
        <taxon>Deltaproteobacteria</taxon>
        <taxon>Candidatus Acidulodesulfobacterales</taxon>
        <taxon>Candidatus Acidulodesulfobacterium</taxon>
    </lineage>
</organism>
<evidence type="ECO:0000313" key="1">
    <source>
        <dbReference type="EMBL" id="RZV38120.1"/>
    </source>
</evidence>
<dbReference type="InterPro" id="IPR014942">
    <property type="entry name" value="AbiEii"/>
</dbReference>
<dbReference type="Proteomes" id="UP000322454">
    <property type="component" value="Unassembled WGS sequence"/>
</dbReference>
<dbReference type="EMBL" id="SHMQ01000024">
    <property type="protein sequence ID" value="RZV38120.1"/>
    <property type="molecule type" value="Genomic_DNA"/>
</dbReference>
<sequence length="258" mass="30744">MISLERLESYYPHNLRHFKKNIMREYLQYKILDIIFNSNTGDKLSFMGVTSLRIIYNNSRFSEDLDFDNFSLTQAEFTLLSEKIKKGLELEGYSTETKNVFKGAYRCYIKVPKILFDNKISMLLKEKIIIQVYTELQNFNYKTERKIINKFDVFTEISTTPLDILLSQKIYASLNRKRAKGRYFWDIIFLLQKTKSNYDYLYKKLDIKTSADLKDRFIKDLTSVDFNELAKDVEPFLFSPAEAKKIKLFLEYIKQIEI</sequence>
<keyword evidence="1" id="KW-0808">Transferase</keyword>
<name>A0A520XA74_9DELT</name>
<evidence type="ECO:0000313" key="2">
    <source>
        <dbReference type="Proteomes" id="UP000322454"/>
    </source>
</evidence>
<protein>
    <submittedName>
        <fullName evidence="1">Nucleotidyl transferase AbiEii/AbiGii toxin family protein</fullName>
    </submittedName>
</protein>
<gene>
    <name evidence="1" type="ORF">EVJ48_07780</name>
</gene>
<dbReference type="GO" id="GO:0016740">
    <property type="term" value="F:transferase activity"/>
    <property type="evidence" value="ECO:0007669"/>
    <property type="project" value="UniProtKB-KW"/>
</dbReference>
<comment type="caution">
    <text evidence="1">The sequence shown here is derived from an EMBL/GenBank/DDBJ whole genome shotgun (WGS) entry which is preliminary data.</text>
</comment>